<keyword evidence="2 3" id="KW-0175">Coiled coil</keyword>
<dbReference type="PANTHER" id="PTHR31580">
    <property type="entry name" value="FILAMENT-LIKE PLANT PROTEIN 4"/>
    <property type="match status" value="1"/>
</dbReference>
<feature type="region of interest" description="Disordered" evidence="4">
    <location>
        <begin position="485"/>
        <end position="506"/>
    </location>
</feature>
<dbReference type="PANTHER" id="PTHR31580:SF29">
    <property type="entry name" value="FILAMENT-LIKE PLANT PROTEIN ISOFORM X1"/>
    <property type="match status" value="1"/>
</dbReference>
<dbReference type="EMBL" id="JAVYJV010000007">
    <property type="protein sequence ID" value="KAK4365875.1"/>
    <property type="molecule type" value="Genomic_DNA"/>
</dbReference>
<protein>
    <recommendedName>
        <fullName evidence="7">Filament-like plant protein 3</fullName>
    </recommendedName>
</protein>
<sequence>MDKRNWLWKRRPSEKSLGETESSGSLSSHSERHSDEQDPLKEAQDHDKQSPEVTSKAATIDHEAKESPKKLIEKLSAALVNVSAKEDLVKQHAKVAEEAVAGWEKAENEVAVLKQQQAAEQQNLTLDVRVNHLNGALKECVRQLRQARDEQEQRIQDAVVEKEKEWESEKAALENQLLEASRIGSPVSTDPNVLDRLECLEKENTALKLNLSSRSEELQIRTVERDLSTQAAETASKQQLESIKKVTKLEAECRRLQALARKSSLLSDQRSFESFTNSQSGSGERLKTVEKSECEQSCSDSWASALIAELDQFKNEKAMPKTLAARSLEIDMMDDFLEMERLAAVSETANKASSLTSDAVANDSSSETISQRMAELEKKLKKIEAEKTELDNALSESQDALKFSDLQLKEAQIKIEELQNELDVLSESKELLEFQLFGMEVEARTMSANIDSLKIEVERERSLSSDKETKCQELKNELRRKSQEIERERSLSSDKESKCQELENELTRKSQEVERERCLSSDKETKCQELENELRRKSQEFELQQASSSNGEPKIKQEDLAVAADKLAECQKTIASLGKQLQSLATLEDFLIDTANLPGFSGGGSVVAGASGEEWKLHVNESFTPKHNSDT</sequence>
<evidence type="ECO:0000313" key="5">
    <source>
        <dbReference type="EMBL" id="KAK4365875.1"/>
    </source>
</evidence>
<name>A0AAE1VN22_9SOLA</name>
<reference evidence="5" key="1">
    <citation type="submission" date="2023-12" db="EMBL/GenBank/DDBJ databases">
        <title>Genome assembly of Anisodus tanguticus.</title>
        <authorList>
            <person name="Wang Y.-J."/>
        </authorList>
    </citation>
    <scope>NUCLEOTIDE SEQUENCE</scope>
    <source>
        <strain evidence="5">KB-2021</strain>
        <tissue evidence="5">Leaf</tissue>
    </source>
</reference>
<evidence type="ECO:0008006" key="7">
    <source>
        <dbReference type="Google" id="ProtNLM"/>
    </source>
</evidence>
<organism evidence="5 6">
    <name type="scientific">Anisodus tanguticus</name>
    <dbReference type="NCBI Taxonomy" id="243964"/>
    <lineage>
        <taxon>Eukaryota</taxon>
        <taxon>Viridiplantae</taxon>
        <taxon>Streptophyta</taxon>
        <taxon>Embryophyta</taxon>
        <taxon>Tracheophyta</taxon>
        <taxon>Spermatophyta</taxon>
        <taxon>Magnoliopsida</taxon>
        <taxon>eudicotyledons</taxon>
        <taxon>Gunneridae</taxon>
        <taxon>Pentapetalae</taxon>
        <taxon>asterids</taxon>
        <taxon>lamiids</taxon>
        <taxon>Solanales</taxon>
        <taxon>Solanaceae</taxon>
        <taxon>Solanoideae</taxon>
        <taxon>Hyoscyameae</taxon>
        <taxon>Anisodus</taxon>
    </lineage>
</organism>
<feature type="compositionally biased region" description="Basic and acidic residues" evidence="4">
    <location>
        <begin position="1"/>
        <end position="18"/>
    </location>
</feature>
<feature type="compositionally biased region" description="Basic and acidic residues" evidence="4">
    <location>
        <begin position="59"/>
        <end position="68"/>
    </location>
</feature>
<evidence type="ECO:0000256" key="2">
    <source>
        <dbReference type="ARBA" id="ARBA00023054"/>
    </source>
</evidence>
<evidence type="ECO:0000313" key="6">
    <source>
        <dbReference type="Proteomes" id="UP001291623"/>
    </source>
</evidence>
<dbReference type="Pfam" id="PF05911">
    <property type="entry name" value="FPP"/>
    <property type="match status" value="4"/>
</dbReference>
<keyword evidence="6" id="KW-1185">Reference proteome</keyword>
<evidence type="ECO:0000256" key="1">
    <source>
        <dbReference type="ARBA" id="ARBA00005921"/>
    </source>
</evidence>
<dbReference type="InterPro" id="IPR008587">
    <property type="entry name" value="FPP_plant"/>
</dbReference>
<accession>A0AAE1VN22</accession>
<dbReference type="Proteomes" id="UP001291623">
    <property type="component" value="Unassembled WGS sequence"/>
</dbReference>
<evidence type="ECO:0000256" key="4">
    <source>
        <dbReference type="SAM" id="MobiDB-lite"/>
    </source>
</evidence>
<dbReference type="AlphaFoldDB" id="A0AAE1VN22"/>
<feature type="coiled-coil region" evidence="3">
    <location>
        <begin position="103"/>
        <end position="217"/>
    </location>
</feature>
<feature type="region of interest" description="Disordered" evidence="4">
    <location>
        <begin position="1"/>
        <end position="68"/>
    </location>
</feature>
<evidence type="ECO:0000256" key="3">
    <source>
        <dbReference type="SAM" id="Coils"/>
    </source>
</evidence>
<feature type="compositionally biased region" description="Basic and acidic residues" evidence="4">
    <location>
        <begin position="29"/>
        <end position="50"/>
    </location>
</feature>
<comment type="similarity">
    <text evidence="1">Belongs to the FPP family.</text>
</comment>
<proteinExistence type="inferred from homology"/>
<comment type="caution">
    <text evidence="5">The sequence shown here is derived from an EMBL/GenBank/DDBJ whole genome shotgun (WGS) entry which is preliminary data.</text>
</comment>
<gene>
    <name evidence="5" type="ORF">RND71_013755</name>
</gene>
<feature type="compositionally biased region" description="Low complexity" evidence="4">
    <location>
        <begin position="19"/>
        <end position="28"/>
    </location>
</feature>